<dbReference type="PANTHER" id="PTHR35176:SF2">
    <property type="entry name" value="F420H(2)-DEPENDENT REDUCTASE RV1155"/>
    <property type="match status" value="1"/>
</dbReference>
<dbReference type="RefSeq" id="WP_380666762.1">
    <property type="nucleotide sequence ID" value="NZ_JBHTCJ010000004.1"/>
</dbReference>
<dbReference type="SUPFAM" id="SSF50475">
    <property type="entry name" value="FMN-binding split barrel"/>
    <property type="match status" value="1"/>
</dbReference>
<reference evidence="4" key="1">
    <citation type="journal article" date="2019" name="Int. J. Syst. Evol. Microbiol.">
        <title>The Global Catalogue of Microorganisms (GCM) 10K type strain sequencing project: providing services to taxonomists for standard genome sequencing and annotation.</title>
        <authorList>
            <consortium name="The Broad Institute Genomics Platform"/>
            <consortium name="The Broad Institute Genome Sequencing Center for Infectious Disease"/>
            <person name="Wu L."/>
            <person name="Ma J."/>
        </authorList>
    </citation>
    <scope>NUCLEOTIDE SEQUENCE [LARGE SCALE GENOMIC DNA]</scope>
    <source>
        <strain evidence="4">WLHS5</strain>
    </source>
</reference>
<evidence type="ECO:0000313" key="3">
    <source>
        <dbReference type="EMBL" id="MFC7341662.1"/>
    </source>
</evidence>
<dbReference type="Pfam" id="PF01243">
    <property type="entry name" value="PNPOx_N"/>
    <property type="match status" value="1"/>
</dbReference>
<dbReference type="InterPro" id="IPR012349">
    <property type="entry name" value="Split_barrel_FMN-bd"/>
</dbReference>
<dbReference type="InterPro" id="IPR019967">
    <property type="entry name" value="F420-dep_enz_PPOX_Rv0121"/>
</dbReference>
<dbReference type="NCBIfam" id="TIGR03668">
    <property type="entry name" value="Rv0121_F420"/>
    <property type="match status" value="1"/>
</dbReference>
<dbReference type="InterPro" id="IPR052019">
    <property type="entry name" value="F420H2_bilvrd_red/Heme_oxyg"/>
</dbReference>
<dbReference type="EMBL" id="JBHTCJ010000004">
    <property type="protein sequence ID" value="MFC7341662.1"/>
    <property type="molecule type" value="Genomic_DNA"/>
</dbReference>
<comment type="caution">
    <text evidence="3">The sequence shown here is derived from an EMBL/GenBank/DDBJ whole genome shotgun (WGS) entry which is preliminary data.</text>
</comment>
<keyword evidence="4" id="KW-1185">Reference proteome</keyword>
<accession>A0ABW2LGN2</accession>
<name>A0ABW2LGN2_9PSEU</name>
<dbReference type="PANTHER" id="PTHR35176">
    <property type="entry name" value="HEME OXYGENASE HI_0854-RELATED"/>
    <property type="match status" value="1"/>
</dbReference>
<evidence type="ECO:0000256" key="1">
    <source>
        <dbReference type="ARBA" id="ARBA00023002"/>
    </source>
</evidence>
<keyword evidence="1" id="KW-0560">Oxidoreductase</keyword>
<organism evidence="3 4">
    <name type="scientific">Saccharopolyspora griseoalba</name>
    <dbReference type="NCBI Taxonomy" id="1431848"/>
    <lineage>
        <taxon>Bacteria</taxon>
        <taxon>Bacillati</taxon>
        <taxon>Actinomycetota</taxon>
        <taxon>Actinomycetes</taxon>
        <taxon>Pseudonocardiales</taxon>
        <taxon>Pseudonocardiaceae</taxon>
        <taxon>Saccharopolyspora</taxon>
    </lineage>
</organism>
<dbReference type="InterPro" id="IPR011576">
    <property type="entry name" value="Pyridox_Oxase_N"/>
</dbReference>
<gene>
    <name evidence="3" type="ORF">ACFQRI_09575</name>
</gene>
<dbReference type="Proteomes" id="UP001596504">
    <property type="component" value="Unassembled WGS sequence"/>
</dbReference>
<proteinExistence type="predicted"/>
<feature type="domain" description="Pyridoxamine 5'-phosphate oxidase N-terminal" evidence="2">
    <location>
        <begin position="6"/>
        <end position="134"/>
    </location>
</feature>
<evidence type="ECO:0000259" key="2">
    <source>
        <dbReference type="Pfam" id="PF01243"/>
    </source>
</evidence>
<sequence>MRISHQQARARFAEARTAHLATAGTDSVPHLVPVVFVTVGDRIATAVDWKPKSGRRLRRLTNIEANPRVALLVDHYDEDWSRLWWARADGSAEVHAPEARPELRSALIEKYPQYQREPPTGELIVVEVTRWTGWSATT</sequence>
<dbReference type="Gene3D" id="2.30.110.10">
    <property type="entry name" value="Electron Transport, Fmn-binding Protein, Chain A"/>
    <property type="match status" value="1"/>
</dbReference>
<protein>
    <submittedName>
        <fullName evidence="3">TIGR03668 family PPOX class F420-dependent oxidoreductase</fullName>
    </submittedName>
</protein>
<evidence type="ECO:0000313" key="4">
    <source>
        <dbReference type="Proteomes" id="UP001596504"/>
    </source>
</evidence>